<organism evidence="2 3">
    <name type="scientific">Actinacidiphila rubida</name>
    <dbReference type="NCBI Taxonomy" id="310780"/>
    <lineage>
        <taxon>Bacteria</taxon>
        <taxon>Bacillati</taxon>
        <taxon>Actinomycetota</taxon>
        <taxon>Actinomycetes</taxon>
        <taxon>Kitasatosporales</taxon>
        <taxon>Streptomycetaceae</taxon>
        <taxon>Actinacidiphila</taxon>
    </lineage>
</organism>
<dbReference type="Proteomes" id="UP000181951">
    <property type="component" value="Unassembled WGS sequence"/>
</dbReference>
<evidence type="ECO:0000256" key="1">
    <source>
        <dbReference type="SAM" id="MobiDB-lite"/>
    </source>
</evidence>
<sequence>MSGDSKWMVGFRSHEVGRVVQRFYLVDGSVDIAAAHRSASRMAELELGRHGRPTAPDVTRGVVQRVGPDVLGNICLSAAEPHVTTGREPEPSAEREAR</sequence>
<protein>
    <submittedName>
        <fullName evidence="2">Uncharacterized protein</fullName>
    </submittedName>
</protein>
<reference evidence="2 3" key="1">
    <citation type="submission" date="2016-10" db="EMBL/GenBank/DDBJ databases">
        <authorList>
            <person name="de Groot N.N."/>
        </authorList>
    </citation>
    <scope>NUCLEOTIDE SEQUENCE [LARGE SCALE GENOMIC DNA]</scope>
    <source>
        <strain evidence="2 3">CGMCC 4.2026</strain>
    </source>
</reference>
<evidence type="ECO:0000313" key="3">
    <source>
        <dbReference type="Proteomes" id="UP000181951"/>
    </source>
</evidence>
<evidence type="ECO:0000313" key="2">
    <source>
        <dbReference type="EMBL" id="SEO93199.1"/>
    </source>
</evidence>
<dbReference type="AlphaFoldDB" id="A0A1H8TQA6"/>
<feature type="compositionally biased region" description="Basic and acidic residues" evidence="1">
    <location>
        <begin position="85"/>
        <end position="98"/>
    </location>
</feature>
<dbReference type="RefSeq" id="WP_069464465.1">
    <property type="nucleotide sequence ID" value="NZ_FODD01000057.1"/>
</dbReference>
<proteinExistence type="predicted"/>
<dbReference type="STRING" id="310780.SAMN05216267_10573"/>
<accession>A0A1H8TQA6</accession>
<dbReference type="EMBL" id="FODD01000057">
    <property type="protein sequence ID" value="SEO93199.1"/>
    <property type="molecule type" value="Genomic_DNA"/>
</dbReference>
<feature type="region of interest" description="Disordered" evidence="1">
    <location>
        <begin position="77"/>
        <end position="98"/>
    </location>
</feature>
<name>A0A1H8TQA6_9ACTN</name>
<keyword evidence="3" id="KW-1185">Reference proteome</keyword>
<gene>
    <name evidence="2" type="ORF">SAMN05216267_10573</name>
</gene>